<dbReference type="OrthoDB" id="7161229at2"/>
<feature type="compositionally biased region" description="Basic and acidic residues" evidence="1">
    <location>
        <begin position="195"/>
        <end position="207"/>
    </location>
</feature>
<feature type="compositionally biased region" description="Basic and acidic residues" evidence="1">
    <location>
        <begin position="126"/>
        <end position="148"/>
    </location>
</feature>
<name>A0A420WAX5_9PROT</name>
<dbReference type="AlphaFoldDB" id="A0A420WAX5"/>
<feature type="compositionally biased region" description="Pro residues" evidence="1">
    <location>
        <begin position="50"/>
        <end position="68"/>
    </location>
</feature>
<dbReference type="SUPFAM" id="SSF74653">
    <property type="entry name" value="TolA/TonB C-terminal domain"/>
    <property type="match status" value="1"/>
</dbReference>
<dbReference type="Gene3D" id="3.30.1150.10">
    <property type="match status" value="1"/>
</dbReference>
<evidence type="ECO:0000256" key="1">
    <source>
        <dbReference type="SAM" id="MobiDB-lite"/>
    </source>
</evidence>
<evidence type="ECO:0000313" key="3">
    <source>
        <dbReference type="Proteomes" id="UP000277424"/>
    </source>
</evidence>
<feature type="compositionally biased region" description="Basic and acidic residues" evidence="1">
    <location>
        <begin position="166"/>
        <end position="184"/>
    </location>
</feature>
<organism evidence="2 3">
    <name type="scientific">Oceanibaculum indicum</name>
    <dbReference type="NCBI Taxonomy" id="526216"/>
    <lineage>
        <taxon>Bacteria</taxon>
        <taxon>Pseudomonadati</taxon>
        <taxon>Pseudomonadota</taxon>
        <taxon>Alphaproteobacteria</taxon>
        <taxon>Rhodospirillales</taxon>
        <taxon>Oceanibaculaceae</taxon>
        <taxon>Oceanibaculum</taxon>
    </lineage>
</organism>
<comment type="caution">
    <text evidence="2">The sequence shown here is derived from an EMBL/GenBank/DDBJ whole genome shotgun (WGS) entry which is preliminary data.</text>
</comment>
<dbReference type="RefSeq" id="WP_121221968.1">
    <property type="nucleotide sequence ID" value="NZ_RBIG01000004.1"/>
</dbReference>
<reference evidence="2 3" key="1">
    <citation type="submission" date="2018-10" db="EMBL/GenBank/DDBJ databases">
        <title>Comparative analysis of microorganisms from saline springs in Andes Mountain Range, Colombia.</title>
        <authorList>
            <person name="Rubin E."/>
        </authorList>
    </citation>
    <scope>NUCLEOTIDE SEQUENCE [LARGE SCALE GENOMIC DNA]</scope>
    <source>
        <strain evidence="2 3">USBA 36</strain>
    </source>
</reference>
<sequence>MRKGLALSAAFHGAIVLFAWFGLPNLMREDRVIDEPVVVDVVTLSQVANPPAPAPAPTPEPPVKPVAPTPVAQAPAPTPAPPPPPPPPPPPAAQPTPPAPAPTPPKPAPAAQPTPPAPVPAPAPEPKPEVAKAVEPKPEPVKTAEPKPETPPPPKPQAKPTPPKVKPAETKPEPEKKPEPKQENRLASLLSSVNKMRDQIPPEDSKPRPQRPQTQQAAPAAPQPERAQPTNRLNDPTRDLSASELDAVRQQIAQCWNVPSGARYAEELIVDIFVVMNSDATVREARIVNSGRMGNDPFYRSAAESALRAVLNPRCSPLKLPRDKFEVWKTMTLSFNPREMLAP</sequence>
<dbReference type="EMBL" id="RBIG01000004">
    <property type="protein sequence ID" value="RKQ68169.1"/>
    <property type="molecule type" value="Genomic_DNA"/>
</dbReference>
<accession>A0A420WAX5</accession>
<feature type="compositionally biased region" description="Pro residues" evidence="1">
    <location>
        <begin position="76"/>
        <end position="125"/>
    </location>
</feature>
<feature type="region of interest" description="Disordered" evidence="1">
    <location>
        <begin position="49"/>
        <end position="238"/>
    </location>
</feature>
<evidence type="ECO:0000313" key="2">
    <source>
        <dbReference type="EMBL" id="RKQ68169.1"/>
    </source>
</evidence>
<feature type="compositionally biased region" description="Pro residues" evidence="1">
    <location>
        <begin position="149"/>
        <end position="165"/>
    </location>
</feature>
<dbReference type="Proteomes" id="UP000277424">
    <property type="component" value="Unassembled WGS sequence"/>
</dbReference>
<gene>
    <name evidence="2" type="ORF">BCL74_3488</name>
</gene>
<evidence type="ECO:0008006" key="4">
    <source>
        <dbReference type="Google" id="ProtNLM"/>
    </source>
</evidence>
<protein>
    <recommendedName>
        <fullName evidence="4">Cell division and transport-associated protein TolA</fullName>
    </recommendedName>
</protein>
<proteinExistence type="predicted"/>
<feature type="compositionally biased region" description="Low complexity" evidence="1">
    <location>
        <begin position="211"/>
        <end position="229"/>
    </location>
</feature>
<dbReference type="PRINTS" id="PR01217">
    <property type="entry name" value="PRICHEXTENSN"/>
</dbReference>